<evidence type="ECO:0000256" key="3">
    <source>
        <dbReference type="PROSITE-ProRule" id="PRU00169"/>
    </source>
</evidence>
<evidence type="ECO:0000313" key="6">
    <source>
        <dbReference type="EMBL" id="MDZ5459934.1"/>
    </source>
</evidence>
<sequence length="316" mass="34774">MNHDLNLPLPGLAPDAPPPRLLLVDDQPANIHALHQAFLGSGWQMLMATQGAQAVALCRERRPDLVLLDLFLADLDGYAVCAQLKADPATRDIPVIFVTAYEDAQCEMRALEAGAVDFIVKPFHPGVVRARVRLHLSLKLQADQLRHQALVDGLTGVYNRRHFDERFQQEWRRAQREGSTLALLLADADHFKRFNDRHGHQAGDECLRRVAQQLHAGLRRPADLIARWGGEEFACILPCTTAEGALYLARALEEGVRALAIAHPDAPHGVMTISLGLAAASPKPGHDGVELFKRADAQLYRAKSLGRARACAEGFN</sequence>
<dbReference type="EC" id="2.7.7.65" evidence="1"/>
<evidence type="ECO:0000256" key="1">
    <source>
        <dbReference type="ARBA" id="ARBA00012528"/>
    </source>
</evidence>
<dbReference type="InterPro" id="IPR050469">
    <property type="entry name" value="Diguanylate_Cyclase"/>
</dbReference>
<dbReference type="PANTHER" id="PTHR45138">
    <property type="entry name" value="REGULATORY COMPONENTS OF SENSORY TRANSDUCTION SYSTEM"/>
    <property type="match status" value="1"/>
</dbReference>
<evidence type="ECO:0000259" key="5">
    <source>
        <dbReference type="PROSITE" id="PS50887"/>
    </source>
</evidence>
<dbReference type="SMART" id="SM00448">
    <property type="entry name" value="REC"/>
    <property type="match status" value="1"/>
</dbReference>
<dbReference type="PROSITE" id="PS50110">
    <property type="entry name" value="RESPONSE_REGULATORY"/>
    <property type="match status" value="1"/>
</dbReference>
<organism evidence="6 7">
    <name type="scientific">Azohydromonas lata</name>
    <dbReference type="NCBI Taxonomy" id="45677"/>
    <lineage>
        <taxon>Bacteria</taxon>
        <taxon>Pseudomonadati</taxon>
        <taxon>Pseudomonadota</taxon>
        <taxon>Betaproteobacteria</taxon>
        <taxon>Burkholderiales</taxon>
        <taxon>Sphaerotilaceae</taxon>
        <taxon>Azohydromonas</taxon>
    </lineage>
</organism>
<dbReference type="InterPro" id="IPR029787">
    <property type="entry name" value="Nucleotide_cyclase"/>
</dbReference>
<evidence type="ECO:0000313" key="7">
    <source>
        <dbReference type="Proteomes" id="UP001293718"/>
    </source>
</evidence>
<evidence type="ECO:0000259" key="4">
    <source>
        <dbReference type="PROSITE" id="PS50110"/>
    </source>
</evidence>
<dbReference type="InterPro" id="IPR000160">
    <property type="entry name" value="GGDEF_dom"/>
</dbReference>
<keyword evidence="6" id="KW-0548">Nucleotidyltransferase</keyword>
<keyword evidence="3" id="KW-0597">Phosphoprotein</keyword>
<comment type="caution">
    <text evidence="6">The sequence shown here is derived from an EMBL/GenBank/DDBJ whole genome shotgun (WGS) entry which is preliminary data.</text>
</comment>
<feature type="domain" description="GGDEF" evidence="5">
    <location>
        <begin position="179"/>
        <end position="315"/>
    </location>
</feature>
<dbReference type="RefSeq" id="WP_322467540.1">
    <property type="nucleotide sequence ID" value="NZ_JAXOJX010000054.1"/>
</dbReference>
<keyword evidence="6" id="KW-0808">Transferase</keyword>
<keyword evidence="7" id="KW-1185">Reference proteome</keyword>
<dbReference type="Gene3D" id="3.40.50.2300">
    <property type="match status" value="1"/>
</dbReference>
<dbReference type="EMBL" id="JAXOJX010000054">
    <property type="protein sequence ID" value="MDZ5459934.1"/>
    <property type="molecule type" value="Genomic_DNA"/>
</dbReference>
<dbReference type="GO" id="GO:0052621">
    <property type="term" value="F:diguanylate cyclase activity"/>
    <property type="evidence" value="ECO:0007669"/>
    <property type="project" value="UniProtKB-EC"/>
</dbReference>
<name>A0ABU5IM26_9BURK</name>
<dbReference type="InterPro" id="IPR011006">
    <property type="entry name" value="CheY-like_superfamily"/>
</dbReference>
<dbReference type="Gene3D" id="3.30.70.270">
    <property type="match status" value="1"/>
</dbReference>
<evidence type="ECO:0000256" key="2">
    <source>
        <dbReference type="ARBA" id="ARBA00034247"/>
    </source>
</evidence>
<gene>
    <name evidence="6" type="ORF">SM757_25455</name>
</gene>
<reference evidence="6 7" key="1">
    <citation type="submission" date="2023-11" db="EMBL/GenBank/DDBJ databases">
        <title>Draft genome of Azohydromonas lata strain H1 (DSM1123), a polyhydroxyalkanoate producer.</title>
        <authorList>
            <person name="Traversa D."/>
            <person name="D'Addabbo P."/>
            <person name="Pazzani C."/>
            <person name="Manzari C."/>
            <person name="Chiara M."/>
            <person name="Scrascia M."/>
        </authorList>
    </citation>
    <scope>NUCLEOTIDE SEQUENCE [LARGE SCALE GENOMIC DNA]</scope>
    <source>
        <strain evidence="6 7">H1</strain>
    </source>
</reference>
<dbReference type="Proteomes" id="UP001293718">
    <property type="component" value="Unassembled WGS sequence"/>
</dbReference>
<accession>A0ABU5IM26</accession>
<dbReference type="PANTHER" id="PTHR45138:SF9">
    <property type="entry name" value="DIGUANYLATE CYCLASE DGCM-RELATED"/>
    <property type="match status" value="1"/>
</dbReference>
<proteinExistence type="predicted"/>
<dbReference type="Pfam" id="PF00990">
    <property type="entry name" value="GGDEF"/>
    <property type="match status" value="1"/>
</dbReference>
<dbReference type="SMART" id="SM00267">
    <property type="entry name" value="GGDEF"/>
    <property type="match status" value="1"/>
</dbReference>
<protein>
    <recommendedName>
        <fullName evidence="1">diguanylate cyclase</fullName>
        <ecNumber evidence="1">2.7.7.65</ecNumber>
    </recommendedName>
</protein>
<dbReference type="Pfam" id="PF00072">
    <property type="entry name" value="Response_reg"/>
    <property type="match status" value="1"/>
</dbReference>
<dbReference type="PROSITE" id="PS50887">
    <property type="entry name" value="GGDEF"/>
    <property type="match status" value="1"/>
</dbReference>
<dbReference type="SUPFAM" id="SSF52172">
    <property type="entry name" value="CheY-like"/>
    <property type="match status" value="1"/>
</dbReference>
<dbReference type="CDD" id="cd01949">
    <property type="entry name" value="GGDEF"/>
    <property type="match status" value="1"/>
</dbReference>
<feature type="domain" description="Response regulatory" evidence="4">
    <location>
        <begin position="20"/>
        <end position="136"/>
    </location>
</feature>
<dbReference type="InterPro" id="IPR043128">
    <property type="entry name" value="Rev_trsase/Diguanyl_cyclase"/>
</dbReference>
<feature type="modified residue" description="4-aspartylphosphate" evidence="3">
    <location>
        <position position="69"/>
    </location>
</feature>
<dbReference type="SUPFAM" id="SSF55073">
    <property type="entry name" value="Nucleotide cyclase"/>
    <property type="match status" value="1"/>
</dbReference>
<dbReference type="NCBIfam" id="TIGR00254">
    <property type="entry name" value="GGDEF"/>
    <property type="match status" value="1"/>
</dbReference>
<comment type="catalytic activity">
    <reaction evidence="2">
        <text>2 GTP = 3',3'-c-di-GMP + 2 diphosphate</text>
        <dbReference type="Rhea" id="RHEA:24898"/>
        <dbReference type="ChEBI" id="CHEBI:33019"/>
        <dbReference type="ChEBI" id="CHEBI:37565"/>
        <dbReference type="ChEBI" id="CHEBI:58805"/>
        <dbReference type="EC" id="2.7.7.65"/>
    </reaction>
</comment>
<dbReference type="InterPro" id="IPR001789">
    <property type="entry name" value="Sig_transdc_resp-reg_receiver"/>
</dbReference>